<feature type="compositionally biased region" description="Low complexity" evidence="1">
    <location>
        <begin position="143"/>
        <end position="164"/>
    </location>
</feature>
<dbReference type="EMBL" id="JANBTW010000144">
    <property type="protein sequence ID" value="KAJ2669657.1"/>
    <property type="molecule type" value="Genomic_DNA"/>
</dbReference>
<feature type="compositionally biased region" description="Basic residues" evidence="1">
    <location>
        <begin position="53"/>
        <end position="62"/>
    </location>
</feature>
<dbReference type="AlphaFoldDB" id="A0A9W8KVM8"/>
<evidence type="ECO:0000313" key="2">
    <source>
        <dbReference type="EMBL" id="KAJ2669657.1"/>
    </source>
</evidence>
<dbReference type="Proteomes" id="UP001151518">
    <property type="component" value="Unassembled WGS sequence"/>
</dbReference>
<evidence type="ECO:0000256" key="1">
    <source>
        <dbReference type="SAM" id="MobiDB-lite"/>
    </source>
</evidence>
<feature type="compositionally biased region" description="Low complexity" evidence="1">
    <location>
        <begin position="174"/>
        <end position="190"/>
    </location>
</feature>
<proteinExistence type="predicted"/>
<feature type="compositionally biased region" description="Low complexity" evidence="1">
    <location>
        <begin position="227"/>
        <end position="241"/>
    </location>
</feature>
<name>A0A9W8KVM8_9FUNG</name>
<accession>A0A9W8KVM8</accession>
<feature type="region of interest" description="Disordered" evidence="1">
    <location>
        <begin position="305"/>
        <end position="394"/>
    </location>
</feature>
<sequence length="394" mass="43096">MAEGKGFSLFSALNSLFERARSSAEKESQRLFTPETHAVQSRDTKLAASLGRTRNRPKPRRAGRAERPRPESAASARTRLAATVNLLSIAKEEEESVLEIEEASAATLSSSKRKHINDHRTPDTNSPTIEVASASKRKHTEASHPPSNSNTSSPTTAAPLTWSSSKRRHTGLASPKPSSPTTERPSTSSSSKRRHVDDHPSPSTSAPTPSKRKHAELATLRTTQLGPRSASPHVPSAASSATVRPEPERARLEKVERELHRLKKIIASLLPGELGDELQSVYGEMDQPEDVLAKLMRIRAGVAEASTRVPAPPPLPPVAPALPKPVESGQRNVSNPRPSPTVVRRLRADLRPVARPPKPTKPMPHKDPNVMSQLLEEMRHHRLRPVKKPKDMTK</sequence>
<feature type="compositionally biased region" description="Pro residues" evidence="1">
    <location>
        <begin position="310"/>
        <end position="323"/>
    </location>
</feature>
<comment type="caution">
    <text evidence="2">The sequence shown here is derived from an EMBL/GenBank/DDBJ whole genome shotgun (WGS) entry which is preliminary data.</text>
</comment>
<reference evidence="2" key="1">
    <citation type="submission" date="2022-07" db="EMBL/GenBank/DDBJ databases">
        <title>Phylogenomic reconstructions and comparative analyses of Kickxellomycotina fungi.</title>
        <authorList>
            <person name="Reynolds N.K."/>
            <person name="Stajich J.E."/>
            <person name="Barry K."/>
            <person name="Grigoriev I.V."/>
            <person name="Crous P."/>
            <person name="Smith M.E."/>
        </authorList>
    </citation>
    <scope>NUCLEOTIDE SEQUENCE</scope>
    <source>
        <strain evidence="2">NRRL 3115</strain>
    </source>
</reference>
<feature type="region of interest" description="Disordered" evidence="1">
    <location>
        <begin position="23"/>
        <end position="78"/>
    </location>
</feature>
<feature type="region of interest" description="Disordered" evidence="1">
    <location>
        <begin position="91"/>
        <end position="250"/>
    </location>
</feature>
<gene>
    <name evidence="2" type="ORF">GGI25_006082</name>
</gene>
<dbReference type="OrthoDB" id="5581392at2759"/>
<protein>
    <submittedName>
        <fullName evidence="2">Uncharacterized protein</fullName>
    </submittedName>
</protein>
<feature type="compositionally biased region" description="Acidic residues" evidence="1">
    <location>
        <begin position="92"/>
        <end position="102"/>
    </location>
</feature>
<organism evidence="2 3">
    <name type="scientific">Coemansia spiralis</name>
    <dbReference type="NCBI Taxonomy" id="417178"/>
    <lineage>
        <taxon>Eukaryota</taxon>
        <taxon>Fungi</taxon>
        <taxon>Fungi incertae sedis</taxon>
        <taxon>Zoopagomycota</taxon>
        <taxon>Kickxellomycotina</taxon>
        <taxon>Kickxellomycetes</taxon>
        <taxon>Kickxellales</taxon>
        <taxon>Kickxellaceae</taxon>
        <taxon>Coemansia</taxon>
    </lineage>
</organism>
<evidence type="ECO:0000313" key="3">
    <source>
        <dbReference type="Proteomes" id="UP001151518"/>
    </source>
</evidence>